<sequence>MCQESIISAGDATPSSRENGTFSIAGRSNEVINHESNFSRDWNQRQVADKISFQLDEPKRGLIFRVVNALGKKKAWDLLIETKNDHACEQPDSMEVSTTDPQHVQTGKPLKRTLGGVFLSKVKKSVSKEVYKKIYEIEVKRKKEWRQKNRLRKRQQMDEKISDLKFQVKCAIDPSLGTGGLSRPQEGSSLHQI</sequence>
<dbReference type="PANTHER" id="PTHR13135:SF0">
    <property type="entry name" value="PHOSPHORYLATED ADAPTER RNA EXPORT PROTEIN"/>
    <property type="match status" value="1"/>
</dbReference>
<dbReference type="InterPro" id="IPR039047">
    <property type="entry name" value="PHAX"/>
</dbReference>
<protein>
    <submittedName>
        <fullName evidence="1">AlNc14C351G10906 protein</fullName>
    </submittedName>
</protein>
<dbReference type="EMBL" id="FR824396">
    <property type="protein sequence ID" value="CCA26147.1"/>
    <property type="molecule type" value="Genomic_DNA"/>
</dbReference>
<dbReference type="HOGENOM" id="CLU_1411123_0_0_1"/>
<accession>F0WXF5</accession>
<dbReference type="InterPro" id="IPR038092">
    <property type="entry name" value="PHAX_RNA-binding_sf"/>
</dbReference>
<proteinExistence type="predicted"/>
<dbReference type="GO" id="GO:0006408">
    <property type="term" value="P:snRNA export from nucleus"/>
    <property type="evidence" value="ECO:0007669"/>
    <property type="project" value="InterPro"/>
</dbReference>
<evidence type="ECO:0000313" key="1">
    <source>
        <dbReference type="EMBL" id="CCA26147.1"/>
    </source>
</evidence>
<dbReference type="Gene3D" id="1.10.10.1440">
    <property type="entry name" value="PHAX RNA-binding domain"/>
    <property type="match status" value="1"/>
</dbReference>
<name>F0WXF5_9STRA</name>
<gene>
    <name evidence="1" type="primary">AlNc14C351G10906</name>
    <name evidence="1" type="ORF">ALNC14_122910</name>
</gene>
<organism evidence="1">
    <name type="scientific">Albugo laibachii Nc14</name>
    <dbReference type="NCBI Taxonomy" id="890382"/>
    <lineage>
        <taxon>Eukaryota</taxon>
        <taxon>Sar</taxon>
        <taxon>Stramenopiles</taxon>
        <taxon>Oomycota</taxon>
        <taxon>Peronosporomycetes</taxon>
        <taxon>Albuginales</taxon>
        <taxon>Albuginaceae</taxon>
        <taxon>Albugo</taxon>
    </lineage>
</organism>
<reference evidence="1" key="2">
    <citation type="submission" date="2011-02" db="EMBL/GenBank/DDBJ databases">
        <authorList>
            <person name="MacLean D."/>
        </authorList>
    </citation>
    <scope>NUCLEOTIDE SEQUENCE</scope>
</reference>
<dbReference type="AlphaFoldDB" id="F0WXF5"/>
<reference evidence="1" key="1">
    <citation type="journal article" date="2011" name="PLoS Biol.">
        <title>Gene gain and loss during evolution of obligate parasitism in the white rust pathogen of Arabidopsis thaliana.</title>
        <authorList>
            <person name="Kemen E."/>
            <person name="Gardiner A."/>
            <person name="Schultz-Larsen T."/>
            <person name="Kemen A.C."/>
            <person name="Balmuth A.L."/>
            <person name="Robert-Seilaniantz A."/>
            <person name="Bailey K."/>
            <person name="Holub E."/>
            <person name="Studholme D.J."/>
            <person name="Maclean D."/>
            <person name="Jones J.D."/>
        </authorList>
    </citation>
    <scope>NUCLEOTIDE SEQUENCE</scope>
</reference>
<dbReference type="PANTHER" id="PTHR13135">
    <property type="entry name" value="CYTOSOLIC RESINIFERATOXIN BINDING PROTEIN RBP-26"/>
    <property type="match status" value="1"/>
</dbReference>